<evidence type="ECO:0000313" key="2">
    <source>
        <dbReference type="EMBL" id="KAF5938981.1"/>
    </source>
</evidence>
<organism evidence="2 3">
    <name type="scientific">Camellia sinensis</name>
    <name type="common">Tea plant</name>
    <name type="synonym">Thea sinensis</name>
    <dbReference type="NCBI Taxonomy" id="4442"/>
    <lineage>
        <taxon>Eukaryota</taxon>
        <taxon>Viridiplantae</taxon>
        <taxon>Streptophyta</taxon>
        <taxon>Embryophyta</taxon>
        <taxon>Tracheophyta</taxon>
        <taxon>Spermatophyta</taxon>
        <taxon>Magnoliopsida</taxon>
        <taxon>eudicotyledons</taxon>
        <taxon>Gunneridae</taxon>
        <taxon>Pentapetalae</taxon>
        <taxon>asterids</taxon>
        <taxon>Ericales</taxon>
        <taxon>Theaceae</taxon>
        <taxon>Camellia</taxon>
    </lineage>
</organism>
<dbReference type="AlphaFoldDB" id="A0A7J7GGC7"/>
<evidence type="ECO:0000256" key="1">
    <source>
        <dbReference type="SAM" id="MobiDB-lite"/>
    </source>
</evidence>
<reference evidence="3" key="1">
    <citation type="journal article" date="2020" name="Nat. Commun.">
        <title>Genome assembly of wild tea tree DASZ reveals pedigree and selection history of tea varieties.</title>
        <authorList>
            <person name="Zhang W."/>
            <person name="Zhang Y."/>
            <person name="Qiu H."/>
            <person name="Guo Y."/>
            <person name="Wan H."/>
            <person name="Zhang X."/>
            <person name="Scossa F."/>
            <person name="Alseekh S."/>
            <person name="Zhang Q."/>
            <person name="Wang P."/>
            <person name="Xu L."/>
            <person name="Schmidt M.H."/>
            <person name="Jia X."/>
            <person name="Li D."/>
            <person name="Zhu A."/>
            <person name="Guo F."/>
            <person name="Chen W."/>
            <person name="Ni D."/>
            <person name="Usadel B."/>
            <person name="Fernie A.R."/>
            <person name="Wen W."/>
        </authorList>
    </citation>
    <scope>NUCLEOTIDE SEQUENCE [LARGE SCALE GENOMIC DNA]</scope>
    <source>
        <strain evidence="3">cv. G240</strain>
    </source>
</reference>
<sequence length="54" mass="6220">MHTSLVKKRAAGMNYKIFAHQFCETMWVPDSALDESGSGLRTQLDRDSCHKKHR</sequence>
<dbReference type="EMBL" id="JACBKZ010000011">
    <property type="protein sequence ID" value="KAF5938981.1"/>
    <property type="molecule type" value="Genomic_DNA"/>
</dbReference>
<reference evidence="2 3" key="2">
    <citation type="submission" date="2020-07" db="EMBL/GenBank/DDBJ databases">
        <title>Genome assembly of wild tea tree DASZ reveals pedigree and selection history of tea varieties.</title>
        <authorList>
            <person name="Zhang W."/>
        </authorList>
    </citation>
    <scope>NUCLEOTIDE SEQUENCE [LARGE SCALE GENOMIC DNA]</scope>
    <source>
        <strain evidence="3">cv. G240</strain>
        <tissue evidence="2">Leaf</tissue>
    </source>
</reference>
<evidence type="ECO:0000313" key="3">
    <source>
        <dbReference type="Proteomes" id="UP000593564"/>
    </source>
</evidence>
<feature type="region of interest" description="Disordered" evidence="1">
    <location>
        <begin position="33"/>
        <end position="54"/>
    </location>
</feature>
<accession>A0A7J7GGC7</accession>
<protein>
    <submittedName>
        <fullName evidence="2">Uncharacterized protein</fullName>
    </submittedName>
</protein>
<name>A0A7J7GGC7_CAMSI</name>
<proteinExistence type="predicted"/>
<keyword evidence="3" id="KW-1185">Reference proteome</keyword>
<comment type="caution">
    <text evidence="2">The sequence shown here is derived from an EMBL/GenBank/DDBJ whole genome shotgun (WGS) entry which is preliminary data.</text>
</comment>
<dbReference type="Proteomes" id="UP000593564">
    <property type="component" value="Unassembled WGS sequence"/>
</dbReference>
<gene>
    <name evidence="2" type="ORF">HYC85_023240</name>
</gene>